<evidence type="ECO:0000313" key="1">
    <source>
        <dbReference type="EMBL" id="CAG8823520.1"/>
    </source>
</evidence>
<keyword evidence="2" id="KW-1185">Reference proteome</keyword>
<gene>
    <name evidence="1" type="ORF">RPERSI_LOCUS26038</name>
</gene>
<name>A0ACA9S3G4_9GLOM</name>
<feature type="non-terminal residue" evidence="1">
    <location>
        <position position="1"/>
    </location>
</feature>
<proteinExistence type="predicted"/>
<organism evidence="1 2">
    <name type="scientific">Racocetra persica</name>
    <dbReference type="NCBI Taxonomy" id="160502"/>
    <lineage>
        <taxon>Eukaryota</taxon>
        <taxon>Fungi</taxon>
        <taxon>Fungi incertae sedis</taxon>
        <taxon>Mucoromycota</taxon>
        <taxon>Glomeromycotina</taxon>
        <taxon>Glomeromycetes</taxon>
        <taxon>Diversisporales</taxon>
        <taxon>Gigasporaceae</taxon>
        <taxon>Racocetra</taxon>
    </lineage>
</organism>
<dbReference type="EMBL" id="CAJVQC010087651">
    <property type="protein sequence ID" value="CAG8823520.1"/>
    <property type="molecule type" value="Genomic_DNA"/>
</dbReference>
<sequence length="72" mass="8656">YEKRSWPVVIDLVLQNTIFCILDQEDKQEALHHLTSFNSKPLLPLLKHQEIQHHQIPDHLFHNLYLILHQNN</sequence>
<feature type="non-terminal residue" evidence="1">
    <location>
        <position position="72"/>
    </location>
</feature>
<accession>A0ACA9S3G4</accession>
<protein>
    <submittedName>
        <fullName evidence="1">16581_t:CDS:1</fullName>
    </submittedName>
</protein>
<comment type="caution">
    <text evidence="1">The sequence shown here is derived from an EMBL/GenBank/DDBJ whole genome shotgun (WGS) entry which is preliminary data.</text>
</comment>
<reference evidence="1" key="1">
    <citation type="submission" date="2021-06" db="EMBL/GenBank/DDBJ databases">
        <authorList>
            <person name="Kallberg Y."/>
            <person name="Tangrot J."/>
            <person name="Rosling A."/>
        </authorList>
    </citation>
    <scope>NUCLEOTIDE SEQUENCE</scope>
    <source>
        <strain evidence="1">MA461A</strain>
    </source>
</reference>
<evidence type="ECO:0000313" key="2">
    <source>
        <dbReference type="Proteomes" id="UP000789920"/>
    </source>
</evidence>
<dbReference type="Proteomes" id="UP000789920">
    <property type="component" value="Unassembled WGS sequence"/>
</dbReference>